<sequence>MPALSKFSKDFDNVIPESKGWKIYGPDKKKARVKHHLGWHAERCRPFGRDGSDSTQNSAEFCRNDETDGNPSRSGRMQREEKILTR</sequence>
<dbReference type="EMBL" id="KK198757">
    <property type="protein sequence ID" value="KCW71532.1"/>
    <property type="molecule type" value="Genomic_DNA"/>
</dbReference>
<accession>A0A059BZJ6</accession>
<proteinExistence type="predicted"/>
<dbReference type="Gramene" id="KCW71532">
    <property type="protein sequence ID" value="KCW71532"/>
    <property type="gene ID" value="EUGRSUZ_E00076"/>
</dbReference>
<dbReference type="AlphaFoldDB" id="A0A059BZJ6"/>
<evidence type="ECO:0000256" key="1">
    <source>
        <dbReference type="SAM" id="MobiDB-lite"/>
    </source>
</evidence>
<reference evidence="2" key="1">
    <citation type="submission" date="2013-07" db="EMBL/GenBank/DDBJ databases">
        <title>The genome of Eucalyptus grandis.</title>
        <authorList>
            <person name="Schmutz J."/>
            <person name="Hayes R."/>
            <person name="Myburg A."/>
            <person name="Tuskan G."/>
            <person name="Grattapaglia D."/>
            <person name="Rokhsar D.S."/>
        </authorList>
    </citation>
    <scope>NUCLEOTIDE SEQUENCE</scope>
    <source>
        <tissue evidence="2">Leaf extractions</tissue>
    </source>
</reference>
<protein>
    <submittedName>
        <fullName evidence="2">Uncharacterized protein</fullName>
    </submittedName>
</protein>
<evidence type="ECO:0000313" key="2">
    <source>
        <dbReference type="EMBL" id="KCW71532.1"/>
    </source>
</evidence>
<feature type="compositionally biased region" description="Basic and acidic residues" evidence="1">
    <location>
        <begin position="77"/>
        <end position="86"/>
    </location>
</feature>
<organism evidence="2">
    <name type="scientific">Eucalyptus grandis</name>
    <name type="common">Flooded gum</name>
    <dbReference type="NCBI Taxonomy" id="71139"/>
    <lineage>
        <taxon>Eukaryota</taxon>
        <taxon>Viridiplantae</taxon>
        <taxon>Streptophyta</taxon>
        <taxon>Embryophyta</taxon>
        <taxon>Tracheophyta</taxon>
        <taxon>Spermatophyta</taxon>
        <taxon>Magnoliopsida</taxon>
        <taxon>eudicotyledons</taxon>
        <taxon>Gunneridae</taxon>
        <taxon>Pentapetalae</taxon>
        <taxon>rosids</taxon>
        <taxon>malvids</taxon>
        <taxon>Myrtales</taxon>
        <taxon>Myrtaceae</taxon>
        <taxon>Myrtoideae</taxon>
        <taxon>Eucalypteae</taxon>
        <taxon>Eucalyptus</taxon>
    </lineage>
</organism>
<name>A0A059BZJ6_EUCGR</name>
<gene>
    <name evidence="2" type="ORF">EUGRSUZ_E00076</name>
</gene>
<feature type="region of interest" description="Disordered" evidence="1">
    <location>
        <begin position="45"/>
        <end position="86"/>
    </location>
</feature>
<dbReference type="InParanoid" id="A0A059BZJ6"/>